<dbReference type="PROSITE" id="PS01124">
    <property type="entry name" value="HTH_ARAC_FAMILY_2"/>
    <property type="match status" value="1"/>
</dbReference>
<dbReference type="Pfam" id="PF12833">
    <property type="entry name" value="HTH_18"/>
    <property type="match status" value="1"/>
</dbReference>
<dbReference type="EMBL" id="JACXIY010000001">
    <property type="protein sequence ID" value="MBD2867228.1"/>
    <property type="molecule type" value="Genomic_DNA"/>
</dbReference>
<dbReference type="Proteomes" id="UP000632125">
    <property type="component" value="Unassembled WGS sequence"/>
</dbReference>
<sequence>MTALDPSLTPQAQSVIYWKQIDAFQLPEDKYDTWVLFAVTEGRFRYAIAGQTGEAGFGDLVLCPPRTTFAREVVEPLTFHFYRFDWIGGDGKSGLPDAVRLTIRDHARLVSNYVYLNRLGSRPDGAARHPLAAHILRDLWQLCCLEETPLAADARTPAKEDADAMGKAARIIRREACGKLVMKELAASLGLSPVQFTRKFQSVFGQSPIDYLTELRIREAQTLLLETRLTLDQIAERCGYDSGFYLSRIFAKRMRVSPAAYRKANRI</sequence>
<dbReference type="InterPro" id="IPR018062">
    <property type="entry name" value="HTH_AraC-typ_CS"/>
</dbReference>
<dbReference type="RefSeq" id="WP_190857601.1">
    <property type="nucleotide sequence ID" value="NZ_JACXIY010000001.1"/>
</dbReference>
<organism evidence="5 6">
    <name type="scientific">Paenibacillus arenilitoris</name>
    <dbReference type="NCBI Taxonomy" id="2772299"/>
    <lineage>
        <taxon>Bacteria</taxon>
        <taxon>Bacillati</taxon>
        <taxon>Bacillota</taxon>
        <taxon>Bacilli</taxon>
        <taxon>Bacillales</taxon>
        <taxon>Paenibacillaceae</taxon>
        <taxon>Paenibacillus</taxon>
    </lineage>
</organism>
<dbReference type="Gene3D" id="1.10.10.60">
    <property type="entry name" value="Homeodomain-like"/>
    <property type="match status" value="2"/>
</dbReference>
<reference evidence="5" key="1">
    <citation type="submission" date="2020-09" db="EMBL/GenBank/DDBJ databases">
        <title>A novel bacterium of genus Paenibacillus, isolated from South China Sea.</title>
        <authorList>
            <person name="Huang H."/>
            <person name="Mo K."/>
            <person name="Hu Y."/>
        </authorList>
    </citation>
    <scope>NUCLEOTIDE SEQUENCE</scope>
    <source>
        <strain evidence="5">IB182493</strain>
    </source>
</reference>
<dbReference type="InterPro" id="IPR037923">
    <property type="entry name" value="HTH-like"/>
</dbReference>
<evidence type="ECO:0000256" key="3">
    <source>
        <dbReference type="ARBA" id="ARBA00023163"/>
    </source>
</evidence>
<accession>A0A927H490</accession>
<keyword evidence="1" id="KW-0805">Transcription regulation</keyword>
<dbReference type="SUPFAM" id="SSF46689">
    <property type="entry name" value="Homeodomain-like"/>
    <property type="match status" value="2"/>
</dbReference>
<keyword evidence="3" id="KW-0804">Transcription</keyword>
<keyword evidence="2" id="KW-0238">DNA-binding</keyword>
<name>A0A927H490_9BACL</name>
<evidence type="ECO:0000256" key="1">
    <source>
        <dbReference type="ARBA" id="ARBA00023015"/>
    </source>
</evidence>
<feature type="domain" description="HTH araC/xylS-type" evidence="4">
    <location>
        <begin position="166"/>
        <end position="264"/>
    </location>
</feature>
<evidence type="ECO:0000313" key="5">
    <source>
        <dbReference type="EMBL" id="MBD2867228.1"/>
    </source>
</evidence>
<proteinExistence type="predicted"/>
<gene>
    <name evidence="5" type="ORF">IDH41_01465</name>
</gene>
<dbReference type="InterPro" id="IPR018060">
    <property type="entry name" value="HTH_AraC"/>
</dbReference>
<evidence type="ECO:0000256" key="2">
    <source>
        <dbReference type="ARBA" id="ARBA00023125"/>
    </source>
</evidence>
<evidence type="ECO:0000259" key="4">
    <source>
        <dbReference type="PROSITE" id="PS01124"/>
    </source>
</evidence>
<dbReference type="GO" id="GO:0043565">
    <property type="term" value="F:sequence-specific DNA binding"/>
    <property type="evidence" value="ECO:0007669"/>
    <property type="project" value="InterPro"/>
</dbReference>
<dbReference type="PROSITE" id="PS00041">
    <property type="entry name" value="HTH_ARAC_FAMILY_1"/>
    <property type="match status" value="1"/>
</dbReference>
<dbReference type="GO" id="GO:0003700">
    <property type="term" value="F:DNA-binding transcription factor activity"/>
    <property type="evidence" value="ECO:0007669"/>
    <property type="project" value="InterPro"/>
</dbReference>
<dbReference type="PANTHER" id="PTHR43280">
    <property type="entry name" value="ARAC-FAMILY TRANSCRIPTIONAL REGULATOR"/>
    <property type="match status" value="1"/>
</dbReference>
<dbReference type="InterPro" id="IPR009057">
    <property type="entry name" value="Homeodomain-like_sf"/>
</dbReference>
<dbReference type="SMART" id="SM00342">
    <property type="entry name" value="HTH_ARAC"/>
    <property type="match status" value="1"/>
</dbReference>
<comment type="caution">
    <text evidence="5">The sequence shown here is derived from an EMBL/GenBank/DDBJ whole genome shotgun (WGS) entry which is preliminary data.</text>
</comment>
<dbReference type="PANTHER" id="PTHR43280:SF2">
    <property type="entry name" value="HTH-TYPE TRANSCRIPTIONAL REGULATOR EXSA"/>
    <property type="match status" value="1"/>
</dbReference>
<dbReference type="AlphaFoldDB" id="A0A927H490"/>
<evidence type="ECO:0000313" key="6">
    <source>
        <dbReference type="Proteomes" id="UP000632125"/>
    </source>
</evidence>
<dbReference type="SUPFAM" id="SSF51215">
    <property type="entry name" value="Regulatory protein AraC"/>
    <property type="match status" value="1"/>
</dbReference>
<keyword evidence="6" id="KW-1185">Reference proteome</keyword>
<protein>
    <submittedName>
        <fullName evidence="5">Helix-turn-helix transcriptional regulator</fullName>
    </submittedName>
</protein>